<dbReference type="EMBL" id="KN832899">
    <property type="protein sequence ID" value="KIM93086.1"/>
    <property type="molecule type" value="Genomic_DNA"/>
</dbReference>
<dbReference type="Proteomes" id="UP000054321">
    <property type="component" value="Unassembled WGS sequence"/>
</dbReference>
<sequence>MISPAARPLDLMLSTPFAGPTCGHPSPASPQLEAADEPPHPSNASYFSDSHFPQCSYDDHLHRRCHIG</sequence>
<gene>
    <name evidence="2" type="ORF">OIDMADRAFT_21559</name>
</gene>
<reference evidence="3" key="2">
    <citation type="submission" date="2015-01" db="EMBL/GenBank/DDBJ databases">
        <title>Evolutionary Origins and Diversification of the Mycorrhizal Mutualists.</title>
        <authorList>
            <consortium name="DOE Joint Genome Institute"/>
            <consortium name="Mycorrhizal Genomics Consortium"/>
            <person name="Kohler A."/>
            <person name="Kuo A."/>
            <person name="Nagy L.G."/>
            <person name="Floudas D."/>
            <person name="Copeland A."/>
            <person name="Barry K.W."/>
            <person name="Cichocki N."/>
            <person name="Veneault-Fourrey C."/>
            <person name="LaButti K."/>
            <person name="Lindquist E.A."/>
            <person name="Lipzen A."/>
            <person name="Lundell T."/>
            <person name="Morin E."/>
            <person name="Murat C."/>
            <person name="Riley R."/>
            <person name="Ohm R."/>
            <person name="Sun H."/>
            <person name="Tunlid A."/>
            <person name="Henrissat B."/>
            <person name="Grigoriev I.V."/>
            <person name="Hibbett D.S."/>
            <person name="Martin F."/>
        </authorList>
    </citation>
    <scope>NUCLEOTIDE SEQUENCE [LARGE SCALE GENOMIC DNA]</scope>
    <source>
        <strain evidence="3">Zn</strain>
    </source>
</reference>
<protein>
    <submittedName>
        <fullName evidence="2">Uncharacterized protein</fullName>
    </submittedName>
</protein>
<evidence type="ECO:0000256" key="1">
    <source>
        <dbReference type="SAM" id="MobiDB-lite"/>
    </source>
</evidence>
<accession>A0A0C3GRK2</accession>
<dbReference type="HOGENOM" id="CLU_2794594_0_0_1"/>
<feature type="region of interest" description="Disordered" evidence="1">
    <location>
        <begin position="16"/>
        <end position="47"/>
    </location>
</feature>
<name>A0A0C3GRK2_OIDMZ</name>
<dbReference type="AlphaFoldDB" id="A0A0C3GRK2"/>
<evidence type="ECO:0000313" key="3">
    <source>
        <dbReference type="Proteomes" id="UP000054321"/>
    </source>
</evidence>
<keyword evidence="3" id="KW-1185">Reference proteome</keyword>
<organism evidence="2 3">
    <name type="scientific">Oidiodendron maius (strain Zn)</name>
    <dbReference type="NCBI Taxonomy" id="913774"/>
    <lineage>
        <taxon>Eukaryota</taxon>
        <taxon>Fungi</taxon>
        <taxon>Dikarya</taxon>
        <taxon>Ascomycota</taxon>
        <taxon>Pezizomycotina</taxon>
        <taxon>Leotiomycetes</taxon>
        <taxon>Leotiomycetes incertae sedis</taxon>
        <taxon>Myxotrichaceae</taxon>
        <taxon>Oidiodendron</taxon>
    </lineage>
</organism>
<reference evidence="2 3" key="1">
    <citation type="submission" date="2014-04" db="EMBL/GenBank/DDBJ databases">
        <authorList>
            <consortium name="DOE Joint Genome Institute"/>
            <person name="Kuo A."/>
            <person name="Martino E."/>
            <person name="Perotto S."/>
            <person name="Kohler A."/>
            <person name="Nagy L.G."/>
            <person name="Floudas D."/>
            <person name="Copeland A."/>
            <person name="Barry K.W."/>
            <person name="Cichocki N."/>
            <person name="Veneault-Fourrey C."/>
            <person name="LaButti K."/>
            <person name="Lindquist E.A."/>
            <person name="Lipzen A."/>
            <person name="Lundell T."/>
            <person name="Morin E."/>
            <person name="Murat C."/>
            <person name="Sun H."/>
            <person name="Tunlid A."/>
            <person name="Henrissat B."/>
            <person name="Grigoriev I.V."/>
            <person name="Hibbett D.S."/>
            <person name="Martin F."/>
            <person name="Nordberg H.P."/>
            <person name="Cantor M.N."/>
            <person name="Hua S.X."/>
        </authorList>
    </citation>
    <scope>NUCLEOTIDE SEQUENCE [LARGE SCALE GENOMIC DNA]</scope>
    <source>
        <strain evidence="2 3">Zn</strain>
    </source>
</reference>
<proteinExistence type="predicted"/>
<dbReference type="InParanoid" id="A0A0C3GRK2"/>
<evidence type="ECO:0000313" key="2">
    <source>
        <dbReference type="EMBL" id="KIM93086.1"/>
    </source>
</evidence>